<reference evidence="2" key="2">
    <citation type="submission" date="2025-08" db="UniProtKB">
        <authorList>
            <consortium name="Ensembl"/>
        </authorList>
    </citation>
    <scope>IDENTIFICATION</scope>
    <source>
        <strain evidence="2">Glennie</strain>
    </source>
</reference>
<dbReference type="CTD" id="161502"/>
<reference evidence="2" key="3">
    <citation type="submission" date="2025-09" db="UniProtKB">
        <authorList>
            <consortium name="Ensembl"/>
        </authorList>
    </citation>
    <scope>IDENTIFICATION</scope>
    <source>
        <strain evidence="2">Glennie</strain>
    </source>
</reference>
<dbReference type="InParanoid" id="F6YQI5"/>
<evidence type="ECO:0000313" key="3">
    <source>
        <dbReference type="Proteomes" id="UP000002279"/>
    </source>
</evidence>
<dbReference type="GeneID" id="100080220"/>
<dbReference type="Proteomes" id="UP000002279">
    <property type="component" value="Chromosome 5"/>
</dbReference>
<dbReference type="FunCoup" id="F6YQI5">
    <property type="interactions" value="77"/>
</dbReference>
<name>F6YQI5_ORNAN</name>
<gene>
    <name evidence="2" type="primary">CFAP161</name>
</gene>
<dbReference type="GeneTree" id="ENSGT00390000018488"/>
<dbReference type="Bgee" id="ENSOANG00000022453">
    <property type="expression patterns" value="Expressed in testis and 3 other cell types or tissues"/>
</dbReference>
<evidence type="ECO:0000256" key="1">
    <source>
        <dbReference type="SAM" id="MobiDB-lite"/>
    </source>
</evidence>
<dbReference type="GO" id="GO:0160111">
    <property type="term" value="C:axonemal A tubule inner sheath"/>
    <property type="evidence" value="ECO:0007669"/>
    <property type="project" value="Ensembl"/>
</dbReference>
<dbReference type="eggNOG" id="ENOG502QRDA">
    <property type="taxonomic scope" value="Eukaryota"/>
</dbReference>
<dbReference type="PANTHER" id="PTHR24274:SF1">
    <property type="entry name" value="CILIA- AND FLAGELLA-ASSOCIATED PROTEIN 161"/>
    <property type="match status" value="1"/>
</dbReference>
<evidence type="ECO:0000313" key="2">
    <source>
        <dbReference type="Ensembl" id="ENSOANP00000028662.2"/>
    </source>
</evidence>
<feature type="region of interest" description="Disordered" evidence="1">
    <location>
        <begin position="316"/>
        <end position="335"/>
    </location>
</feature>
<dbReference type="RefSeq" id="XP_028921888.2">
    <property type="nucleotide sequence ID" value="XM_029066055.2"/>
</dbReference>
<sequence>MATGTLGAAPGASLARRGGKVAMALGSYGPGVRIGNWNEDICLEEELMKDFLEKRDKGELLIQKSRKLKENLLKKVELSVSKDGCVHFGDTVMLVNIEPLNQDPNPFMQGHLTLSINPDELKAYVSDKLETPCGTSGSKNMSPIGRNTFTLLSPDGGALGEPIRYGQNFCLGTKGGFPDPVLYLASDHKTFLRATKLSRLQEVFLTDKMSYLAYWQAAFLDPQLRLEYEGFPIQANAKILIIHCHTNRGLAVHRNHFLRTYFGGECEVASHTHLDSHRVEKEQNHWILTTGNPSHDSPSMLERATPLSEETRALARTQSTMPPSPVPFPSQCAGN</sequence>
<dbReference type="Ensembl" id="ENSOANT00000032458.2">
    <property type="protein sequence ID" value="ENSOANP00000028662.2"/>
    <property type="gene ID" value="ENSOANG00000022453.3"/>
</dbReference>
<dbReference type="InterPro" id="IPR055325">
    <property type="entry name" value="CF161"/>
</dbReference>
<dbReference type="Pfam" id="PF24569">
    <property type="entry name" value="CFAP161"/>
    <property type="match status" value="1"/>
</dbReference>
<dbReference type="HOGENOM" id="CLU_1543618_0_0_1"/>
<dbReference type="KEGG" id="oaa:100080220"/>
<dbReference type="GO" id="GO:0030317">
    <property type="term" value="P:flagellated sperm motility"/>
    <property type="evidence" value="ECO:0007669"/>
    <property type="project" value="Ensembl"/>
</dbReference>
<dbReference type="GO" id="GO:0031514">
    <property type="term" value="C:motile cilium"/>
    <property type="evidence" value="ECO:0000318"/>
    <property type="project" value="GO_Central"/>
</dbReference>
<dbReference type="PANTHER" id="PTHR24274">
    <property type="entry name" value="CILIA- AND FLAGELLA-ASSOCIATED PROTEIN 161"/>
    <property type="match status" value="1"/>
</dbReference>
<dbReference type="OrthoDB" id="2126411at2759"/>
<protein>
    <submittedName>
        <fullName evidence="2">Cilia and flagella associated protein 161</fullName>
    </submittedName>
</protein>
<dbReference type="STRING" id="9258.ENSOANP00000028662"/>
<dbReference type="GO" id="GO:0036126">
    <property type="term" value="C:sperm flagellum"/>
    <property type="evidence" value="ECO:0007669"/>
    <property type="project" value="Ensembl"/>
</dbReference>
<organism evidence="2 3">
    <name type="scientific">Ornithorhynchus anatinus</name>
    <name type="common">Duckbill platypus</name>
    <dbReference type="NCBI Taxonomy" id="9258"/>
    <lineage>
        <taxon>Eukaryota</taxon>
        <taxon>Metazoa</taxon>
        <taxon>Chordata</taxon>
        <taxon>Craniata</taxon>
        <taxon>Vertebrata</taxon>
        <taxon>Euteleostomi</taxon>
        <taxon>Mammalia</taxon>
        <taxon>Monotremata</taxon>
        <taxon>Ornithorhynchidae</taxon>
        <taxon>Ornithorhynchus</taxon>
    </lineage>
</organism>
<dbReference type="AlphaFoldDB" id="F6YQI5"/>
<reference evidence="2 3" key="1">
    <citation type="journal article" date="2008" name="Nature">
        <title>Genome analysis of the platypus reveals unique signatures of evolution.</title>
        <authorList>
            <person name="Warren W.C."/>
            <person name="Hillier L.W."/>
            <person name="Marshall Graves J.A."/>
            <person name="Birney E."/>
            <person name="Ponting C.P."/>
            <person name="Grutzner F."/>
            <person name="Belov K."/>
            <person name="Miller W."/>
            <person name="Clarke L."/>
            <person name="Chinwalla A.T."/>
            <person name="Yang S.P."/>
            <person name="Heger A."/>
            <person name="Locke D.P."/>
            <person name="Miethke P."/>
            <person name="Waters P.D."/>
            <person name="Veyrunes F."/>
            <person name="Fulton L."/>
            <person name="Fulton B."/>
            <person name="Graves T."/>
            <person name="Wallis J."/>
            <person name="Puente X.S."/>
            <person name="Lopez-Otin C."/>
            <person name="Ordonez G.R."/>
            <person name="Eichler E.E."/>
            <person name="Chen L."/>
            <person name="Cheng Z."/>
            <person name="Deakin J.E."/>
            <person name="Alsop A."/>
            <person name="Thompson K."/>
            <person name="Kirby P."/>
            <person name="Papenfuss A.T."/>
            <person name="Wakefield M.J."/>
            <person name="Olender T."/>
            <person name="Lancet D."/>
            <person name="Huttley G.A."/>
            <person name="Smit A.F."/>
            <person name="Pask A."/>
            <person name="Temple-Smith P."/>
            <person name="Batzer M.A."/>
            <person name="Walker J.A."/>
            <person name="Konkel M.K."/>
            <person name="Harris R.S."/>
            <person name="Whittington C.M."/>
            <person name="Wong E.S."/>
            <person name="Gemmell N.J."/>
            <person name="Buschiazzo E."/>
            <person name="Vargas Jentzsch I.M."/>
            <person name="Merkel A."/>
            <person name="Schmitz J."/>
            <person name="Zemann A."/>
            <person name="Churakov G."/>
            <person name="Kriegs J.O."/>
            <person name="Brosius J."/>
            <person name="Murchison E.P."/>
            <person name="Sachidanandam R."/>
            <person name="Smith C."/>
            <person name="Hannon G.J."/>
            <person name="Tsend-Ayush E."/>
            <person name="McMillan D."/>
            <person name="Attenborough R."/>
            <person name="Rens W."/>
            <person name="Ferguson-Smith M."/>
            <person name="Lefevre C.M."/>
            <person name="Sharp J.A."/>
            <person name="Nicholas K.R."/>
            <person name="Ray D.A."/>
            <person name="Kube M."/>
            <person name="Reinhardt R."/>
            <person name="Pringle T.H."/>
            <person name="Taylor J."/>
            <person name="Jones R.C."/>
            <person name="Nixon B."/>
            <person name="Dacheux J.L."/>
            <person name="Niwa H."/>
            <person name="Sekita Y."/>
            <person name="Huang X."/>
            <person name="Stark A."/>
            <person name="Kheradpour P."/>
            <person name="Kellis M."/>
            <person name="Flicek P."/>
            <person name="Chen Y."/>
            <person name="Webber C."/>
            <person name="Hardison R."/>
            <person name="Nelson J."/>
            <person name="Hallsworth-Pepin K."/>
            <person name="Delehaunty K."/>
            <person name="Markovic C."/>
            <person name="Minx P."/>
            <person name="Feng Y."/>
            <person name="Kremitzki C."/>
            <person name="Mitreva M."/>
            <person name="Glasscock J."/>
            <person name="Wylie T."/>
            <person name="Wohldmann P."/>
            <person name="Thiru P."/>
            <person name="Nhan M.N."/>
            <person name="Pohl C.S."/>
            <person name="Smith S.M."/>
            <person name="Hou S."/>
            <person name="Nefedov M."/>
            <person name="de Jong P.J."/>
            <person name="Renfree M.B."/>
            <person name="Mardis E.R."/>
            <person name="Wilson R.K."/>
        </authorList>
    </citation>
    <scope>NUCLEOTIDE SEQUENCE [LARGE SCALE GENOMIC DNA]</scope>
    <source>
        <strain evidence="2 3">Glennie</strain>
    </source>
</reference>
<proteinExistence type="predicted"/>
<accession>F6YQI5</accession>
<dbReference type="OMA" id="IIHCKTN"/>
<keyword evidence="3" id="KW-1185">Reference proteome</keyword>
<dbReference type="GO" id="GO:0060271">
    <property type="term" value="P:cilium assembly"/>
    <property type="evidence" value="ECO:0000318"/>
    <property type="project" value="GO_Central"/>
</dbReference>